<dbReference type="PANTHER" id="PTHR11010">
    <property type="entry name" value="PROTEASE S28 PRO-X CARBOXYPEPTIDASE-RELATED"/>
    <property type="match status" value="1"/>
</dbReference>
<name>A0AAV5VYA5_9BILA</name>
<dbReference type="Gene3D" id="3.40.50.1820">
    <property type="entry name" value="alpha/beta hydrolase"/>
    <property type="match status" value="2"/>
</dbReference>
<evidence type="ECO:0000256" key="1">
    <source>
        <dbReference type="ARBA" id="ARBA00011079"/>
    </source>
</evidence>
<evidence type="ECO:0000256" key="2">
    <source>
        <dbReference type="ARBA" id="ARBA00022670"/>
    </source>
</evidence>
<organism evidence="6 7">
    <name type="scientific">Pristionchus fissidentatus</name>
    <dbReference type="NCBI Taxonomy" id="1538716"/>
    <lineage>
        <taxon>Eukaryota</taxon>
        <taxon>Metazoa</taxon>
        <taxon>Ecdysozoa</taxon>
        <taxon>Nematoda</taxon>
        <taxon>Chromadorea</taxon>
        <taxon>Rhabditida</taxon>
        <taxon>Rhabditina</taxon>
        <taxon>Diplogasteromorpha</taxon>
        <taxon>Diplogasteroidea</taxon>
        <taxon>Neodiplogasteridae</taxon>
        <taxon>Pristionchus</taxon>
    </lineage>
</organism>
<proteinExistence type="inferred from homology"/>
<feature type="non-terminal residue" evidence="6">
    <location>
        <position position="1"/>
    </location>
</feature>
<dbReference type="Proteomes" id="UP001432322">
    <property type="component" value="Unassembled WGS sequence"/>
</dbReference>
<protein>
    <recommendedName>
        <fullName evidence="8">Peptidase</fullName>
    </recommendedName>
</protein>
<sequence length="767" mass="87525">LRDTSIDNLKFLSSRQAIEDIAEFIRQKNEEKEGDQKWIVFGGSYAGNLAAWSRLKHPELIIGAVSSSAPLLAQLDFYGYLQTVDEDFNKHGGLCYQQLVEGFEEARIQFQSAEGRDNLTKLFKIYPPLSHFDDLSTYDIDTFFAYLVAPFTHTAQYNSPSVDDLCQTFTTHGPDYDPLKALRYVNPELTVNANFSHSVDELSGIEFNGDISQRLWTYQTCAEFGFFRSSNRGTNAFGQTQSSNTFIEYCIQLFGINVDQIEKNVESTNAYYGQRDYYAGTNVVFSHGTQDPWAFLTKKDDSKHWSVVIIEVEGGSHTSDIGISCDALPFFCTENMKYVQKLTLENMQRWIDPVFPVPDRVDITDNVGKRPQFFDPNVVPSFSPKIKIPEAVKIRGELLKVSDRYGKISKFTGKGRKVLLPPPIPSEDDVVSESIIQDWIEQTWDHFNMTEDRTFKQKFWFNNKFGSTEGPNFLMIGGEGPEDVYWVQTETLDWIKNAKSVGANVFLLEHRYYGESKLGTNDLQYLTSAQMLYDVATFIRTQQVKQKLTGPWITFGGSYPGALAAWSREWFPELILGAVGSSGPVLAKNDFYEYLEGVEDVIKRHSQKCYDRTNEAFAKLRTLSMEPEGRELISDKFSLSPAWSQDDVIDSLDLNEVFMELFGLYMGTVQYNSLNWSKVANLCAPMEDDKYEDVLDALREVQIAQEGENATTISSFKHDIDYLISMKEYIDGHDSTQFDDDELSDILWTWQTCNEFGYYQTTDYGEG</sequence>
<gene>
    <name evidence="6" type="ORF">PFISCL1PPCAC_14793</name>
</gene>
<dbReference type="SUPFAM" id="SSF53474">
    <property type="entry name" value="alpha/beta-Hydrolases"/>
    <property type="match status" value="2"/>
</dbReference>
<keyword evidence="3" id="KW-0732">Signal</keyword>
<dbReference type="Pfam" id="PF05577">
    <property type="entry name" value="Peptidase_S28"/>
    <property type="match status" value="2"/>
</dbReference>
<evidence type="ECO:0000256" key="3">
    <source>
        <dbReference type="ARBA" id="ARBA00022729"/>
    </source>
</evidence>
<dbReference type="Gene3D" id="1.20.120.980">
    <property type="entry name" value="Serine carboxypeptidase S28, SKS domain"/>
    <property type="match status" value="1"/>
</dbReference>
<dbReference type="InterPro" id="IPR029058">
    <property type="entry name" value="AB_hydrolase_fold"/>
</dbReference>
<evidence type="ECO:0000256" key="4">
    <source>
        <dbReference type="ARBA" id="ARBA00022801"/>
    </source>
</evidence>
<reference evidence="6" key="1">
    <citation type="submission" date="2023-10" db="EMBL/GenBank/DDBJ databases">
        <title>Genome assembly of Pristionchus species.</title>
        <authorList>
            <person name="Yoshida K."/>
            <person name="Sommer R.J."/>
        </authorList>
    </citation>
    <scope>NUCLEOTIDE SEQUENCE</scope>
    <source>
        <strain evidence="6">RS5133</strain>
    </source>
</reference>
<keyword evidence="2" id="KW-0645">Protease</keyword>
<accession>A0AAV5VYA5</accession>
<evidence type="ECO:0000313" key="6">
    <source>
        <dbReference type="EMBL" id="GMT23496.1"/>
    </source>
</evidence>
<evidence type="ECO:0000256" key="5">
    <source>
        <dbReference type="ARBA" id="ARBA00023180"/>
    </source>
</evidence>
<dbReference type="AlphaFoldDB" id="A0AAV5VYA5"/>
<dbReference type="GO" id="GO:0008239">
    <property type="term" value="F:dipeptidyl-peptidase activity"/>
    <property type="evidence" value="ECO:0007669"/>
    <property type="project" value="TreeGrafter"/>
</dbReference>
<dbReference type="PANTHER" id="PTHR11010:SF117">
    <property type="entry name" value="SERINE PROTEASE 16"/>
    <property type="match status" value="1"/>
</dbReference>
<feature type="non-terminal residue" evidence="6">
    <location>
        <position position="767"/>
    </location>
</feature>
<evidence type="ECO:0008006" key="8">
    <source>
        <dbReference type="Google" id="ProtNLM"/>
    </source>
</evidence>
<comment type="similarity">
    <text evidence="1">Belongs to the peptidase S28 family.</text>
</comment>
<dbReference type="GO" id="GO:0070008">
    <property type="term" value="F:serine-type exopeptidase activity"/>
    <property type="evidence" value="ECO:0007669"/>
    <property type="project" value="InterPro"/>
</dbReference>
<comment type="caution">
    <text evidence="6">The sequence shown here is derived from an EMBL/GenBank/DDBJ whole genome shotgun (WGS) entry which is preliminary data.</text>
</comment>
<keyword evidence="7" id="KW-1185">Reference proteome</keyword>
<keyword evidence="5" id="KW-0325">Glycoprotein</keyword>
<dbReference type="EMBL" id="BTSY01000004">
    <property type="protein sequence ID" value="GMT23496.1"/>
    <property type="molecule type" value="Genomic_DNA"/>
</dbReference>
<keyword evidence="4" id="KW-0378">Hydrolase</keyword>
<dbReference type="InterPro" id="IPR042269">
    <property type="entry name" value="Ser_carbopepase_S28_SKS"/>
</dbReference>
<dbReference type="GO" id="GO:0006508">
    <property type="term" value="P:proteolysis"/>
    <property type="evidence" value="ECO:0007669"/>
    <property type="project" value="UniProtKB-KW"/>
</dbReference>
<evidence type="ECO:0000313" key="7">
    <source>
        <dbReference type="Proteomes" id="UP001432322"/>
    </source>
</evidence>
<dbReference type="InterPro" id="IPR008758">
    <property type="entry name" value="Peptidase_S28"/>
</dbReference>